<protein>
    <submittedName>
        <fullName evidence="1">Uncharacterized protein</fullName>
    </submittedName>
</protein>
<comment type="caution">
    <text evidence="1">The sequence shown here is derived from an EMBL/GenBank/DDBJ whole genome shotgun (WGS) entry which is preliminary data.</text>
</comment>
<dbReference type="RefSeq" id="WP_251581977.1">
    <property type="nucleotide sequence ID" value="NZ_JBHTKX010000001.1"/>
</dbReference>
<evidence type="ECO:0000313" key="2">
    <source>
        <dbReference type="Proteomes" id="UP001597169"/>
    </source>
</evidence>
<gene>
    <name evidence="1" type="ORF">ACFQ3J_12805</name>
</gene>
<dbReference type="EMBL" id="JBHTKX010000001">
    <property type="protein sequence ID" value="MFD1129054.1"/>
    <property type="molecule type" value="Genomic_DNA"/>
</dbReference>
<accession>A0ABW3PPU3</accession>
<name>A0ABW3PPU3_9BACL</name>
<organism evidence="1 2">
    <name type="scientific">Paenibacillus provencensis</name>
    <dbReference type="NCBI Taxonomy" id="441151"/>
    <lineage>
        <taxon>Bacteria</taxon>
        <taxon>Bacillati</taxon>
        <taxon>Bacillota</taxon>
        <taxon>Bacilli</taxon>
        <taxon>Bacillales</taxon>
        <taxon>Paenibacillaceae</taxon>
        <taxon>Paenibacillus</taxon>
    </lineage>
</organism>
<proteinExistence type="predicted"/>
<dbReference type="Proteomes" id="UP001597169">
    <property type="component" value="Unassembled WGS sequence"/>
</dbReference>
<evidence type="ECO:0000313" key="1">
    <source>
        <dbReference type="EMBL" id="MFD1129054.1"/>
    </source>
</evidence>
<keyword evidence="2" id="KW-1185">Reference proteome</keyword>
<sequence length="145" mass="16265">MRQRGIIFALILLLLGSIITGCSFASEQEKEGLEVRSFLLMFGGGADGTVVSYNFHLWNWSEEPVNVSSIEPVLSKAAMDLLEGQGIRVELNETIESEASVYIEGQFNVNTEEMNKHQIIDADLDFENFKITTEQVLPVHWKDVS</sequence>
<reference evidence="2" key="1">
    <citation type="journal article" date="2019" name="Int. J. Syst. Evol. Microbiol.">
        <title>The Global Catalogue of Microorganisms (GCM) 10K type strain sequencing project: providing services to taxonomists for standard genome sequencing and annotation.</title>
        <authorList>
            <consortium name="The Broad Institute Genomics Platform"/>
            <consortium name="The Broad Institute Genome Sequencing Center for Infectious Disease"/>
            <person name="Wu L."/>
            <person name="Ma J."/>
        </authorList>
    </citation>
    <scope>NUCLEOTIDE SEQUENCE [LARGE SCALE GENOMIC DNA]</scope>
    <source>
        <strain evidence="2">CCUG 53519</strain>
    </source>
</reference>
<dbReference type="PROSITE" id="PS51257">
    <property type="entry name" value="PROKAR_LIPOPROTEIN"/>
    <property type="match status" value="1"/>
</dbReference>